<accession>A0A1M2V3E5</accession>
<evidence type="ECO:0000313" key="1">
    <source>
        <dbReference type="EMBL" id="OJT02129.1"/>
    </source>
</evidence>
<dbReference type="OrthoDB" id="3270220at2759"/>
<gene>
    <name evidence="1" type="ORF">TRAPUB_7424</name>
</gene>
<organism evidence="1 2">
    <name type="scientific">Trametes pubescens</name>
    <name type="common">White-rot fungus</name>
    <dbReference type="NCBI Taxonomy" id="154538"/>
    <lineage>
        <taxon>Eukaryota</taxon>
        <taxon>Fungi</taxon>
        <taxon>Dikarya</taxon>
        <taxon>Basidiomycota</taxon>
        <taxon>Agaricomycotina</taxon>
        <taxon>Agaricomycetes</taxon>
        <taxon>Polyporales</taxon>
        <taxon>Polyporaceae</taxon>
        <taxon>Trametes</taxon>
    </lineage>
</organism>
<comment type="caution">
    <text evidence="1">The sequence shown here is derived from an EMBL/GenBank/DDBJ whole genome shotgun (WGS) entry which is preliminary data.</text>
</comment>
<dbReference type="Proteomes" id="UP000184267">
    <property type="component" value="Unassembled WGS sequence"/>
</dbReference>
<proteinExistence type="predicted"/>
<reference evidence="1 2" key="1">
    <citation type="submission" date="2016-10" db="EMBL/GenBank/DDBJ databases">
        <title>Genome sequence of the basidiomycete white-rot fungus Trametes pubescens.</title>
        <authorList>
            <person name="Makela M.R."/>
            <person name="Granchi Z."/>
            <person name="Peng M."/>
            <person name="De Vries R.P."/>
            <person name="Grigoriev I."/>
            <person name="Riley R."/>
            <person name="Hilden K."/>
        </authorList>
    </citation>
    <scope>NUCLEOTIDE SEQUENCE [LARGE SCALE GENOMIC DNA]</scope>
    <source>
        <strain evidence="1 2">FBCC735</strain>
    </source>
</reference>
<evidence type="ECO:0000313" key="2">
    <source>
        <dbReference type="Proteomes" id="UP000184267"/>
    </source>
</evidence>
<protein>
    <recommendedName>
        <fullName evidence="3">F-box domain-containing protein</fullName>
    </recommendedName>
</protein>
<name>A0A1M2V3E5_TRAPU</name>
<keyword evidence="2" id="KW-1185">Reference proteome</keyword>
<sequence length="247" mass="28549">MPYLRSLSVKVIQREGMQHPRLLQALPETSFRLRSLTVSYPDPNDSIFSCIGDDLVSLSLCDSPRHYFQSRYSSESLLAIFPTLTSSECLTILKRVSAPRLSTRELVYEADAAEDELLQYLPRAFPLLEEFELHRYPASPDDSVPHLHVTRMLTTIKYLRALYLNLDITEDIYESWKVPRNRKAHDRLITSRNARGRELVRILQTGEHFEYLALPVHALYAGMWTLYHPAWRPGSSIWAEHDSPHAV</sequence>
<evidence type="ECO:0008006" key="3">
    <source>
        <dbReference type="Google" id="ProtNLM"/>
    </source>
</evidence>
<dbReference type="OMA" id="IWRAMAS"/>
<dbReference type="AlphaFoldDB" id="A0A1M2V3E5"/>
<dbReference type="EMBL" id="MNAD01001700">
    <property type="protein sequence ID" value="OJT02129.1"/>
    <property type="molecule type" value="Genomic_DNA"/>
</dbReference>